<evidence type="ECO:0000313" key="3">
    <source>
        <dbReference type="Proteomes" id="UP000039865"/>
    </source>
</evidence>
<accession>A0A078AUA9</accession>
<feature type="compositionally biased region" description="Polar residues" evidence="1">
    <location>
        <begin position="9"/>
        <end position="28"/>
    </location>
</feature>
<keyword evidence="3" id="KW-1185">Reference proteome</keyword>
<dbReference type="InParanoid" id="A0A078AUA9"/>
<organism evidence="2 3">
    <name type="scientific">Stylonychia lemnae</name>
    <name type="common">Ciliate</name>
    <dbReference type="NCBI Taxonomy" id="5949"/>
    <lineage>
        <taxon>Eukaryota</taxon>
        <taxon>Sar</taxon>
        <taxon>Alveolata</taxon>
        <taxon>Ciliophora</taxon>
        <taxon>Intramacronucleata</taxon>
        <taxon>Spirotrichea</taxon>
        <taxon>Stichotrichia</taxon>
        <taxon>Sporadotrichida</taxon>
        <taxon>Oxytrichidae</taxon>
        <taxon>Stylonychinae</taxon>
        <taxon>Stylonychia</taxon>
    </lineage>
</organism>
<dbReference type="AlphaFoldDB" id="A0A078AUA9"/>
<evidence type="ECO:0000313" key="2">
    <source>
        <dbReference type="EMBL" id="CDW84822.1"/>
    </source>
</evidence>
<sequence>MSDSHESTQDQQESSNTNSHSQQRSQSAPKEAKSESIQYSTPFSNAFPILLDETEKQEILEQYWDRDISDQEFNKLSAELKLKLIARKLKMKQEMFNPNYLIMNSTFLNSEIQALSQNEPEGQYISQLMDCSNKLDAKSKMLCIMSIDCKSQFLKYQRCLAQYQKSTFLCKVPKIEMRDCYQRNLKAANLIINRMD</sequence>
<protein>
    <submittedName>
        <fullName evidence="2">Uncharacterized protein</fullName>
    </submittedName>
</protein>
<evidence type="ECO:0000256" key="1">
    <source>
        <dbReference type="SAM" id="MobiDB-lite"/>
    </source>
</evidence>
<gene>
    <name evidence="2" type="primary">Contig13852.g14780</name>
    <name evidence="2" type="ORF">STYLEM_13890</name>
</gene>
<feature type="region of interest" description="Disordered" evidence="1">
    <location>
        <begin position="1"/>
        <end position="37"/>
    </location>
</feature>
<name>A0A078AUA9_STYLE</name>
<proteinExistence type="predicted"/>
<dbReference type="Proteomes" id="UP000039865">
    <property type="component" value="Unassembled WGS sequence"/>
</dbReference>
<dbReference type="EMBL" id="CCKQ01013182">
    <property type="protein sequence ID" value="CDW84822.1"/>
    <property type="molecule type" value="Genomic_DNA"/>
</dbReference>
<reference evidence="2 3" key="1">
    <citation type="submission" date="2014-06" db="EMBL/GenBank/DDBJ databases">
        <authorList>
            <person name="Swart Estienne"/>
        </authorList>
    </citation>
    <scope>NUCLEOTIDE SEQUENCE [LARGE SCALE GENOMIC DNA]</scope>
    <source>
        <strain evidence="2 3">130c</strain>
    </source>
</reference>